<sequence length="295" mass="33294">MGELNRVAIVGGTHGNECIGVYLKKKFSQSPTLVQRPSFSTQVLLANPQAVAAGVRYIDRDLNRSFDHDRLQNESLANYEDLRAKSIDQMIGPSSDAPVDVILDIHSTTSNLGLTLIIDDEKLFTLRLASYLQHLNSAIKVYSTVHSGRSRDALRSLAKYGFCLEVGPVAQGVLDADLFQRTEILIHTILDYLEQYNCNSVMRLNHSLTFYRYLDTVDYPRDDQGDIQAMIHPQLQFKDYEALYPGDPMFLTFDGEVILYSGASVVYPVFINEAAYYEKRIAMCLTEKVCTTLER</sequence>
<evidence type="ECO:0000256" key="6">
    <source>
        <dbReference type="PIRSR" id="PIRSR018001-1"/>
    </source>
</evidence>
<feature type="domain" description="Succinylglutamate desuccinylase/Aspartoacylase catalytic" evidence="9">
    <location>
        <begin position="5"/>
        <end position="193"/>
    </location>
</feature>
<keyword evidence="2 5" id="KW-0479">Metal-binding</keyword>
<dbReference type="CDD" id="cd06909">
    <property type="entry name" value="M14_ASPA"/>
    <property type="match status" value="1"/>
</dbReference>
<comment type="caution">
    <text evidence="10">The sequence shown here is derived from an EMBL/GenBank/DDBJ whole genome shotgun (WGS) entry which is preliminary data.</text>
</comment>
<dbReference type="GO" id="GO:0019807">
    <property type="term" value="F:aspartoacylase activity"/>
    <property type="evidence" value="ECO:0007669"/>
    <property type="project" value="UniProtKB-UniRule"/>
</dbReference>
<dbReference type="HAMAP" id="MF_00704">
    <property type="entry name" value="Aspartoacylase"/>
    <property type="match status" value="1"/>
</dbReference>
<evidence type="ECO:0000256" key="7">
    <source>
        <dbReference type="PIRSR" id="PIRSR018001-3"/>
    </source>
</evidence>
<evidence type="ECO:0000256" key="1">
    <source>
        <dbReference type="ARBA" id="ARBA00006173"/>
    </source>
</evidence>
<dbReference type="InterPro" id="IPR055438">
    <property type="entry name" value="AstE_AspA_cat"/>
</dbReference>
<name>A0A7C3KEU6_9CYAN</name>
<feature type="binding site" evidence="5">
    <location>
        <position position="165"/>
    </location>
    <ligand>
        <name>substrate</name>
    </ligand>
</feature>
<dbReference type="GO" id="GO:0005829">
    <property type="term" value="C:cytosol"/>
    <property type="evidence" value="ECO:0007669"/>
    <property type="project" value="TreeGrafter"/>
</dbReference>
<dbReference type="PANTHER" id="PTHR15162">
    <property type="entry name" value="ASPARTOACYLASE"/>
    <property type="match status" value="1"/>
</dbReference>
<feature type="binding site" evidence="5 7">
    <location>
        <position position="106"/>
    </location>
    <ligand>
        <name>Zn(2+)</name>
        <dbReference type="ChEBI" id="CHEBI:29105"/>
    </ligand>
</feature>
<gene>
    <name evidence="10" type="ORF">ENR64_13020</name>
</gene>
<dbReference type="Pfam" id="PF24827">
    <property type="entry name" value="AstE_AspA_cat"/>
    <property type="match status" value="1"/>
</dbReference>
<comment type="catalytic activity">
    <reaction evidence="5">
        <text>an N-acyl-L-aspartate + H2O = a carboxylate + L-aspartate</text>
        <dbReference type="Rhea" id="RHEA:10872"/>
        <dbReference type="ChEBI" id="CHEBI:15377"/>
        <dbReference type="ChEBI" id="CHEBI:29067"/>
        <dbReference type="ChEBI" id="CHEBI:29991"/>
        <dbReference type="ChEBI" id="CHEBI:58497"/>
        <dbReference type="EC" id="3.5.1.15"/>
    </reaction>
</comment>
<evidence type="ECO:0000256" key="2">
    <source>
        <dbReference type="ARBA" id="ARBA00022723"/>
    </source>
</evidence>
<feature type="binding site" evidence="5">
    <location>
        <position position="276"/>
    </location>
    <ligand>
        <name>substrate</name>
    </ligand>
</feature>
<keyword evidence="3 5" id="KW-0378">Hydrolase</keyword>
<dbReference type="InterPro" id="IPR050178">
    <property type="entry name" value="AspA/AstE_fam"/>
</dbReference>
<evidence type="ECO:0000256" key="5">
    <source>
        <dbReference type="HAMAP-Rule" id="MF_00704"/>
    </source>
</evidence>
<feature type="domain" description="AstE/AspA barrel-sandwich hybrid" evidence="8">
    <location>
        <begin position="207"/>
        <end position="288"/>
    </location>
</feature>
<dbReference type="SUPFAM" id="SSF53187">
    <property type="entry name" value="Zn-dependent exopeptidases"/>
    <property type="match status" value="1"/>
</dbReference>
<feature type="binding site" evidence="5 7">
    <location>
        <position position="17"/>
    </location>
    <ligand>
        <name>Zn(2+)</name>
        <dbReference type="ChEBI" id="CHEBI:29105"/>
    </ligand>
</feature>
<feature type="binding site" evidence="5">
    <location>
        <position position="56"/>
    </location>
    <ligand>
        <name>substrate</name>
    </ligand>
</feature>
<dbReference type="Pfam" id="PF04952">
    <property type="entry name" value="AstE_AspA_hybrid"/>
    <property type="match status" value="1"/>
</dbReference>
<comment type="cofactor">
    <cofactor evidence="5 7">
        <name>Zn(2+)</name>
        <dbReference type="ChEBI" id="CHEBI:29105"/>
    </cofactor>
    <text evidence="5 7">Binds 1 zinc ion per subunit.</text>
</comment>
<dbReference type="Gene3D" id="2.20.25.160">
    <property type="match status" value="1"/>
</dbReference>
<evidence type="ECO:0000259" key="9">
    <source>
        <dbReference type="Pfam" id="PF24827"/>
    </source>
</evidence>
<evidence type="ECO:0000256" key="3">
    <source>
        <dbReference type="ARBA" id="ARBA00022801"/>
    </source>
</evidence>
<dbReference type="PANTHER" id="PTHR15162:SF7">
    <property type="entry name" value="SUCCINYLGLUTAMATE DESUCCINYLASE"/>
    <property type="match status" value="1"/>
</dbReference>
<keyword evidence="4 5" id="KW-0862">Zinc</keyword>
<evidence type="ECO:0000259" key="8">
    <source>
        <dbReference type="Pfam" id="PF04952"/>
    </source>
</evidence>
<protein>
    <recommendedName>
        <fullName evidence="5">Probable aspartoacylase</fullName>
        <ecNumber evidence="5">3.5.1.15</ecNumber>
    </recommendedName>
</protein>
<dbReference type="GO" id="GO:0016788">
    <property type="term" value="F:hydrolase activity, acting on ester bonds"/>
    <property type="evidence" value="ECO:0007669"/>
    <property type="project" value="InterPro"/>
</dbReference>
<dbReference type="EMBL" id="DSRU01000191">
    <property type="protein sequence ID" value="HFM98650.1"/>
    <property type="molecule type" value="Genomic_DNA"/>
</dbReference>
<organism evidence="10">
    <name type="scientific">Oscillatoriales cyanobacterium SpSt-418</name>
    <dbReference type="NCBI Taxonomy" id="2282169"/>
    <lineage>
        <taxon>Bacteria</taxon>
        <taxon>Bacillati</taxon>
        <taxon>Cyanobacteriota</taxon>
        <taxon>Cyanophyceae</taxon>
        <taxon>Oscillatoriophycideae</taxon>
        <taxon>Oscillatoriales</taxon>
    </lineage>
</organism>
<reference evidence="10" key="1">
    <citation type="journal article" date="2020" name="mSystems">
        <title>Genome- and Community-Level Interaction Insights into Carbon Utilization and Element Cycling Functions of Hydrothermarchaeota in Hydrothermal Sediment.</title>
        <authorList>
            <person name="Zhou Z."/>
            <person name="Liu Y."/>
            <person name="Xu W."/>
            <person name="Pan J."/>
            <person name="Luo Z.H."/>
            <person name="Li M."/>
        </authorList>
    </citation>
    <scope>NUCLEOTIDE SEQUENCE [LARGE SCALE GENOMIC DNA]</scope>
    <source>
        <strain evidence="10">SpSt-418</strain>
    </source>
</reference>
<dbReference type="AlphaFoldDB" id="A0A7C3KEU6"/>
<dbReference type="GO" id="GO:0008270">
    <property type="term" value="F:zinc ion binding"/>
    <property type="evidence" value="ECO:0007669"/>
    <property type="project" value="UniProtKB-UniRule"/>
</dbReference>
<dbReference type="Gene3D" id="3.40.630.10">
    <property type="entry name" value="Zn peptidases"/>
    <property type="match status" value="1"/>
</dbReference>
<dbReference type="EC" id="3.5.1.15" evidence="5"/>
<feature type="binding site" evidence="5 7">
    <location>
        <position position="14"/>
    </location>
    <ligand>
        <name>Zn(2+)</name>
        <dbReference type="ChEBI" id="CHEBI:29105"/>
    </ligand>
</feature>
<proteinExistence type="inferred from homology"/>
<dbReference type="NCBIfam" id="NF002601">
    <property type="entry name" value="PRK02259.1"/>
    <property type="match status" value="1"/>
</dbReference>
<comment type="similarity">
    <text evidence="1 5">Belongs to the AspA/AstE family. Aspartoacylase subfamily.</text>
</comment>
<dbReference type="PIRSF" id="PIRSF018001">
    <property type="entry name" value="Aspartoacylase"/>
    <property type="match status" value="1"/>
</dbReference>
<dbReference type="InterPro" id="IPR007036">
    <property type="entry name" value="Aste_AspA_hybrid_dom"/>
</dbReference>
<evidence type="ECO:0000313" key="10">
    <source>
        <dbReference type="EMBL" id="HFM98650.1"/>
    </source>
</evidence>
<feature type="binding site" evidence="5">
    <location>
        <begin position="63"/>
        <end position="64"/>
    </location>
    <ligand>
        <name>substrate</name>
    </ligand>
</feature>
<accession>A0A7C3KEU6</accession>
<evidence type="ECO:0000256" key="4">
    <source>
        <dbReference type="ARBA" id="ARBA00022833"/>
    </source>
</evidence>
<dbReference type="InterPro" id="IPR016708">
    <property type="entry name" value="Aspartoacylase"/>
</dbReference>
<feature type="active site" description="Proton donor/acceptor" evidence="6">
    <location>
        <position position="165"/>
    </location>
</feature>